<keyword evidence="3" id="KW-0309">Germination</keyword>
<evidence type="ECO:0000256" key="2">
    <source>
        <dbReference type="ARBA" id="ARBA00007886"/>
    </source>
</evidence>
<comment type="similarity">
    <text evidence="2">Belongs to the GerABKC lipoprotein family.</text>
</comment>
<dbReference type="Pfam" id="PF25198">
    <property type="entry name" value="Spore_GerAC_N"/>
    <property type="match status" value="1"/>
</dbReference>
<dbReference type="Pfam" id="PF05504">
    <property type="entry name" value="Spore_GerAC"/>
    <property type="match status" value="1"/>
</dbReference>
<keyword evidence="7" id="KW-0449">Lipoprotein</keyword>
<evidence type="ECO:0000256" key="3">
    <source>
        <dbReference type="ARBA" id="ARBA00022544"/>
    </source>
</evidence>
<dbReference type="InterPro" id="IPR046953">
    <property type="entry name" value="Spore_GerAC-like_C"/>
</dbReference>
<reference evidence="11 12" key="1">
    <citation type="submission" date="2021-03" db="EMBL/GenBank/DDBJ databases">
        <title>Paenibacillus artemisicola MWE-103 whole genome sequence.</title>
        <authorList>
            <person name="Ham Y.J."/>
        </authorList>
    </citation>
    <scope>NUCLEOTIDE SEQUENCE [LARGE SCALE GENOMIC DNA]</scope>
    <source>
        <strain evidence="11 12">MWE-103</strain>
    </source>
</reference>
<dbReference type="InterPro" id="IPR038501">
    <property type="entry name" value="Spore_GerAC_C_sf"/>
</dbReference>
<keyword evidence="12" id="KW-1185">Reference proteome</keyword>
<feature type="chain" id="PRO_5045835474" evidence="8">
    <location>
        <begin position="21"/>
        <end position="391"/>
    </location>
</feature>
<dbReference type="InterPro" id="IPR057336">
    <property type="entry name" value="GerAC_N"/>
</dbReference>
<dbReference type="PANTHER" id="PTHR35789:SF1">
    <property type="entry name" value="SPORE GERMINATION PROTEIN B3"/>
    <property type="match status" value="1"/>
</dbReference>
<dbReference type="Gene3D" id="6.20.190.10">
    <property type="entry name" value="Nutrient germinant receptor protein C, domain 1"/>
    <property type="match status" value="1"/>
</dbReference>
<evidence type="ECO:0000313" key="11">
    <source>
        <dbReference type="EMBL" id="MBO7747117.1"/>
    </source>
</evidence>
<evidence type="ECO:0000256" key="7">
    <source>
        <dbReference type="ARBA" id="ARBA00023288"/>
    </source>
</evidence>
<accession>A0ABS3WFQ5</accession>
<evidence type="ECO:0000259" key="9">
    <source>
        <dbReference type="Pfam" id="PF05504"/>
    </source>
</evidence>
<dbReference type="RefSeq" id="WP_208849838.1">
    <property type="nucleotide sequence ID" value="NZ_JAGGDJ010000028.1"/>
</dbReference>
<feature type="signal peptide" evidence="8">
    <location>
        <begin position="1"/>
        <end position="20"/>
    </location>
</feature>
<evidence type="ECO:0000256" key="6">
    <source>
        <dbReference type="ARBA" id="ARBA00023139"/>
    </source>
</evidence>
<comment type="subcellular location">
    <subcellularLocation>
        <location evidence="1">Membrane</location>
        <topology evidence="1">Lipid-anchor</topology>
    </subcellularLocation>
</comment>
<evidence type="ECO:0000259" key="10">
    <source>
        <dbReference type="Pfam" id="PF25198"/>
    </source>
</evidence>
<feature type="domain" description="Spore germination GerAC-like C-terminal" evidence="9">
    <location>
        <begin position="211"/>
        <end position="376"/>
    </location>
</feature>
<evidence type="ECO:0000256" key="1">
    <source>
        <dbReference type="ARBA" id="ARBA00004635"/>
    </source>
</evidence>
<organism evidence="11 12">
    <name type="scientific">Paenibacillus artemisiicola</name>
    <dbReference type="NCBI Taxonomy" id="1172618"/>
    <lineage>
        <taxon>Bacteria</taxon>
        <taxon>Bacillati</taxon>
        <taxon>Bacillota</taxon>
        <taxon>Bacilli</taxon>
        <taxon>Bacillales</taxon>
        <taxon>Paenibacillaceae</taxon>
        <taxon>Paenibacillus</taxon>
    </lineage>
</organism>
<feature type="domain" description="Spore germination protein N-terminal" evidence="10">
    <location>
        <begin position="23"/>
        <end position="190"/>
    </location>
</feature>
<keyword evidence="6" id="KW-0564">Palmitate</keyword>
<name>A0ABS3WFQ5_9BACL</name>
<dbReference type="PANTHER" id="PTHR35789">
    <property type="entry name" value="SPORE GERMINATION PROTEIN B3"/>
    <property type="match status" value="1"/>
</dbReference>
<keyword evidence="5" id="KW-0472">Membrane</keyword>
<protein>
    <submittedName>
        <fullName evidence="11">Ger(X)C family spore germination protein</fullName>
    </submittedName>
</protein>
<dbReference type="NCBIfam" id="TIGR02887">
    <property type="entry name" value="spore_ger_x_C"/>
    <property type="match status" value="1"/>
</dbReference>
<evidence type="ECO:0000256" key="4">
    <source>
        <dbReference type="ARBA" id="ARBA00022729"/>
    </source>
</evidence>
<dbReference type="InterPro" id="IPR008844">
    <property type="entry name" value="Spore_GerAC-like"/>
</dbReference>
<proteinExistence type="inferred from homology"/>
<sequence length="391" mass="43688">MIRFALLAGVLLLLAVPAAGCTDFVEPNQLAFVMGSGMDDAGDGLIEVSHQIVIPSRLRGGSSDKVDQYIVMSAKGKNLFDATQKIQLKLSRRLMTSHRILIAFGESYVKQNDIGLLYDKIGRDPTNSLRDAILLIRGGTAKEFLMQKHPMEFLPSVAAGKELQINGLRKFSARQLVIDSLTGGTRPLLPFLQIEKVELSPDKKTPIAALSGFAVLDEQRRIKGYLDETEGKRAVWMSGKGTFDAITVPWKDTKGTLSFRLTHIERKLRAAGSRAPERVGLTVKAQAYLLENTTALDMAEVDNMIAVQHYLNAEVRKQLQGTMDKVRQWGSDVFGVGEYLHHTYPYWWKTHKTDWDEGFKRLDVAVETKIQLRSVGTIGAPYKTNEEKAWR</sequence>
<dbReference type="EMBL" id="JAGGDJ010000028">
    <property type="protein sequence ID" value="MBO7747117.1"/>
    <property type="molecule type" value="Genomic_DNA"/>
</dbReference>
<keyword evidence="4 8" id="KW-0732">Signal</keyword>
<dbReference type="Gene3D" id="3.30.300.210">
    <property type="entry name" value="Nutrient germinant receptor protein C, domain 3"/>
    <property type="match status" value="1"/>
</dbReference>
<evidence type="ECO:0000313" key="12">
    <source>
        <dbReference type="Proteomes" id="UP000670947"/>
    </source>
</evidence>
<evidence type="ECO:0000256" key="8">
    <source>
        <dbReference type="SAM" id="SignalP"/>
    </source>
</evidence>
<gene>
    <name evidence="11" type="ORF">I8J29_23225</name>
</gene>
<dbReference type="Proteomes" id="UP000670947">
    <property type="component" value="Unassembled WGS sequence"/>
</dbReference>
<comment type="caution">
    <text evidence="11">The sequence shown here is derived from an EMBL/GenBank/DDBJ whole genome shotgun (WGS) entry which is preliminary data.</text>
</comment>
<evidence type="ECO:0000256" key="5">
    <source>
        <dbReference type="ARBA" id="ARBA00023136"/>
    </source>
</evidence>